<feature type="region of interest" description="Disordered" evidence="1">
    <location>
        <begin position="1"/>
        <end position="20"/>
    </location>
</feature>
<evidence type="ECO:0000256" key="1">
    <source>
        <dbReference type="SAM" id="MobiDB-lite"/>
    </source>
</evidence>
<dbReference type="Proteomes" id="UP001629745">
    <property type="component" value="Unassembled WGS sequence"/>
</dbReference>
<evidence type="ECO:0000313" key="3">
    <source>
        <dbReference type="Proteomes" id="UP001629745"/>
    </source>
</evidence>
<protein>
    <submittedName>
        <fullName evidence="2">Chorismate mutase</fullName>
    </submittedName>
</protein>
<accession>A0ABW9FE47</accession>
<dbReference type="EMBL" id="JBDLNV010000003">
    <property type="protein sequence ID" value="MFM1723820.1"/>
    <property type="molecule type" value="Genomic_DNA"/>
</dbReference>
<comment type="caution">
    <text evidence="2">The sequence shown here is derived from an EMBL/GenBank/DDBJ whole genome shotgun (WGS) entry which is preliminary data.</text>
</comment>
<name>A0ABW9FE47_9NOCA</name>
<feature type="compositionally biased region" description="Polar residues" evidence="1">
    <location>
        <begin position="1"/>
        <end position="18"/>
    </location>
</feature>
<reference evidence="2 3" key="1">
    <citation type="submission" date="2023-11" db="EMBL/GenBank/DDBJ databases">
        <authorList>
            <person name="Val-Calvo J."/>
            <person name="Scortti M."/>
            <person name="Vazquez-Boland J."/>
        </authorList>
    </citation>
    <scope>NUCLEOTIDE SEQUENCE [LARGE SCALE GENOMIC DNA]</scope>
    <source>
        <strain evidence="2 3">PAM 2766</strain>
    </source>
</reference>
<dbReference type="RefSeq" id="WP_420164368.1">
    <property type="nucleotide sequence ID" value="NZ_JBDLNV010000003.1"/>
</dbReference>
<evidence type="ECO:0000313" key="2">
    <source>
        <dbReference type="EMBL" id="MFM1723820.1"/>
    </source>
</evidence>
<keyword evidence="3" id="KW-1185">Reference proteome</keyword>
<gene>
    <name evidence="2" type="ORF">ABEU20_002392</name>
</gene>
<organism evidence="2 3">
    <name type="scientific">Rhodococcus parequi</name>
    <dbReference type="NCBI Taxonomy" id="3137122"/>
    <lineage>
        <taxon>Bacteria</taxon>
        <taxon>Bacillati</taxon>
        <taxon>Actinomycetota</taxon>
        <taxon>Actinomycetes</taxon>
        <taxon>Mycobacteriales</taxon>
        <taxon>Nocardiaceae</taxon>
        <taxon>Rhodococcus</taxon>
    </lineage>
</organism>
<proteinExistence type="predicted"/>
<sequence>MSVQTESFAVHATGSSGEADTAMLDRLEQEILDLDALILEAVQRRSELARSLAPAVAAAPSETSSQFDDLGPDGSAFDRLLMRLAAPGRQ</sequence>